<sequence>MSSIIIVIQDLLQKKFGLQERINEGIIIGDPVKAKEKIIKEVNL</sequence>
<dbReference type="HOGENOM" id="CLU_3041574_0_0_12"/>
<dbReference type="Proteomes" id="UP000015620">
    <property type="component" value="Chromosome"/>
</dbReference>
<evidence type="ECO:0000313" key="1">
    <source>
        <dbReference type="EMBL" id="AGT44634.1"/>
    </source>
</evidence>
<organism evidence="1 2">
    <name type="scientific">Treponema pedis str. T A4</name>
    <dbReference type="NCBI Taxonomy" id="1291379"/>
    <lineage>
        <taxon>Bacteria</taxon>
        <taxon>Pseudomonadati</taxon>
        <taxon>Spirochaetota</taxon>
        <taxon>Spirochaetia</taxon>
        <taxon>Spirochaetales</taxon>
        <taxon>Treponemataceae</taxon>
        <taxon>Treponema</taxon>
    </lineage>
</organism>
<reference evidence="1 2" key="1">
    <citation type="journal article" date="2013" name="PLoS ONE">
        <title>Genome-Wide Relatedness of Treponema pedis, from Gingiva and Necrotic Skin Lesions of Pigs, with the Human Oral Pathogen Treponema denticola.</title>
        <authorList>
            <person name="Svartstrom O."/>
            <person name="Mushtaq M."/>
            <person name="Pringle M."/>
            <person name="Segerman B."/>
        </authorList>
    </citation>
    <scope>NUCLEOTIDE SEQUENCE [LARGE SCALE GENOMIC DNA]</scope>
    <source>
        <strain evidence="1">T A4</strain>
    </source>
</reference>
<dbReference type="GeneID" id="301091374"/>
<dbReference type="EMBL" id="CP004120">
    <property type="protein sequence ID" value="AGT44634.1"/>
    <property type="molecule type" value="Genomic_DNA"/>
</dbReference>
<dbReference type="AlphaFoldDB" id="S6A8Y4"/>
<dbReference type="RefSeq" id="WP_020965931.1">
    <property type="nucleotide sequence ID" value="NC_022097.1"/>
</dbReference>
<dbReference type="KEGG" id="tped:TPE_2160"/>
<proteinExistence type="predicted"/>
<evidence type="ECO:0000313" key="2">
    <source>
        <dbReference type="Proteomes" id="UP000015620"/>
    </source>
</evidence>
<gene>
    <name evidence="1" type="ORF">TPE_2160</name>
</gene>
<protein>
    <submittedName>
        <fullName evidence="1">Uncharacterized protein</fullName>
    </submittedName>
</protein>
<dbReference type="STRING" id="1291379.TPE_2160"/>
<keyword evidence="2" id="KW-1185">Reference proteome</keyword>
<dbReference type="PATRIC" id="fig|1291379.3.peg.2132"/>
<accession>S6A8Y4</accession>
<name>S6A8Y4_9SPIR</name>